<dbReference type="SFLD" id="SFLDG01129">
    <property type="entry name" value="C1.5:_HAD__Beta-PGM__Phosphata"/>
    <property type="match status" value="1"/>
</dbReference>
<dbReference type="InterPro" id="IPR036412">
    <property type="entry name" value="HAD-like_sf"/>
</dbReference>
<dbReference type="SUPFAM" id="SSF56784">
    <property type="entry name" value="HAD-like"/>
    <property type="match status" value="1"/>
</dbReference>
<dbReference type="InterPro" id="IPR006439">
    <property type="entry name" value="HAD-SF_hydro_IA"/>
</dbReference>
<sequence length="212" mass="24277">MNNTPITTLFLDLGGVLLSNGWDTACRRKAAEAFNLDAREMEERHHLTFDTYEVGKLTLDGYLERIVFYESRPFTMQEFRQFMFAQSRPFPEMIELVRKLKERYRLKVAVLSNEGRELQVHRIQAFGLASFIDYFIVSSFVHLRKPDEDIFRLALDVSQTPPSQCAYIEDRPMFVDVARKLGIEAICHRGYTTTKAALAGLALSLDPEGDGG</sequence>
<dbReference type="PANTHER" id="PTHR43611:SF3">
    <property type="entry name" value="FLAVIN MONONUCLEOTIDE HYDROLASE 1, CHLOROPLATIC"/>
    <property type="match status" value="1"/>
</dbReference>
<dbReference type="InterPro" id="IPR023198">
    <property type="entry name" value="PGP-like_dom2"/>
</dbReference>
<keyword evidence="2" id="KW-1185">Reference proteome</keyword>
<evidence type="ECO:0000313" key="1">
    <source>
        <dbReference type="EMBL" id="VVM08562.1"/>
    </source>
</evidence>
<name>A0A5E6MJQ4_9BACT</name>
<dbReference type="PANTHER" id="PTHR43611">
    <property type="entry name" value="ALPHA-D-GLUCOSE 1-PHOSPHATE PHOSPHATASE"/>
    <property type="match status" value="1"/>
</dbReference>
<comment type="caution">
    <text evidence="1">The sequence shown here is derived from an EMBL/GenBank/DDBJ whole genome shotgun (WGS) entry which is preliminary data.</text>
</comment>
<gene>
    <name evidence="1" type="primary">yihX</name>
    <name evidence="1" type="ORF">MAMC_02283</name>
</gene>
<dbReference type="CDD" id="cd02603">
    <property type="entry name" value="HAD_sEH-N_like"/>
    <property type="match status" value="1"/>
</dbReference>
<accession>A0A5E6MJQ4</accession>
<dbReference type="SFLD" id="SFLDS00003">
    <property type="entry name" value="Haloacid_Dehalogenase"/>
    <property type="match status" value="1"/>
</dbReference>
<organism evidence="1 2">
    <name type="scientific">Methylacidimicrobium cyclopophantes</name>
    <dbReference type="NCBI Taxonomy" id="1041766"/>
    <lineage>
        <taxon>Bacteria</taxon>
        <taxon>Pseudomonadati</taxon>
        <taxon>Verrucomicrobiota</taxon>
        <taxon>Methylacidimicrobium</taxon>
    </lineage>
</organism>
<dbReference type="GO" id="GO:0008877">
    <property type="term" value="F:glucose-1-phosphatase activity"/>
    <property type="evidence" value="ECO:0007669"/>
    <property type="project" value="UniProtKB-EC"/>
</dbReference>
<keyword evidence="1" id="KW-0378">Hydrolase</keyword>
<dbReference type="InterPro" id="IPR023214">
    <property type="entry name" value="HAD_sf"/>
</dbReference>
<reference evidence="1" key="1">
    <citation type="submission" date="2019-09" db="EMBL/GenBank/DDBJ databases">
        <authorList>
            <person name="Cremers G."/>
        </authorList>
    </citation>
    <scope>NUCLEOTIDE SEQUENCE [LARGE SCALE GENOMIC DNA]</scope>
    <source>
        <strain evidence="1">3B</strain>
    </source>
</reference>
<dbReference type="Gene3D" id="3.40.50.1000">
    <property type="entry name" value="HAD superfamily/HAD-like"/>
    <property type="match status" value="1"/>
</dbReference>
<dbReference type="Gene3D" id="1.10.150.240">
    <property type="entry name" value="Putative phosphatase, domain 2"/>
    <property type="match status" value="1"/>
</dbReference>
<dbReference type="Pfam" id="PF00702">
    <property type="entry name" value="Hydrolase"/>
    <property type="match status" value="1"/>
</dbReference>
<evidence type="ECO:0000313" key="2">
    <source>
        <dbReference type="Proteomes" id="UP000381693"/>
    </source>
</evidence>
<proteinExistence type="predicted"/>
<dbReference type="OrthoDB" id="9131041at2"/>
<protein>
    <submittedName>
        <fullName evidence="1">Alpha-D-glucose 1-phosphate phosphatase YihX</fullName>
        <ecNumber evidence="1">3.1.3.10</ecNumber>
    </submittedName>
</protein>
<dbReference type="EC" id="3.1.3.10" evidence="1"/>
<dbReference type="Proteomes" id="UP000381693">
    <property type="component" value="Unassembled WGS sequence"/>
</dbReference>
<dbReference type="AlphaFoldDB" id="A0A5E6MJQ4"/>
<dbReference type="NCBIfam" id="TIGR01509">
    <property type="entry name" value="HAD-SF-IA-v3"/>
    <property type="match status" value="1"/>
</dbReference>
<dbReference type="RefSeq" id="WP_142526144.1">
    <property type="nucleotide sequence ID" value="NZ_CABFUZ020000270.1"/>
</dbReference>
<dbReference type="EMBL" id="CABFUZ020000270">
    <property type="protein sequence ID" value="VVM08562.1"/>
    <property type="molecule type" value="Genomic_DNA"/>
</dbReference>
<dbReference type="PRINTS" id="PR00413">
    <property type="entry name" value="HADHALOGNASE"/>
</dbReference>